<dbReference type="EMBL" id="JAFJMO010000003">
    <property type="protein sequence ID" value="KAJ8281816.1"/>
    <property type="molecule type" value="Genomic_DNA"/>
</dbReference>
<proteinExistence type="predicted"/>
<comment type="caution">
    <text evidence="1">The sequence shown here is derived from an EMBL/GenBank/DDBJ whole genome shotgun (WGS) entry which is preliminary data.</text>
</comment>
<evidence type="ECO:0000313" key="2">
    <source>
        <dbReference type="Proteomes" id="UP001152803"/>
    </source>
</evidence>
<keyword evidence="2" id="KW-1185">Reference proteome</keyword>
<name>A0A9Q1DU73_CONCO</name>
<evidence type="ECO:0000313" key="1">
    <source>
        <dbReference type="EMBL" id="KAJ8281816.1"/>
    </source>
</evidence>
<protein>
    <submittedName>
        <fullName evidence="1">Uncharacterized protein</fullName>
    </submittedName>
</protein>
<sequence length="125" mass="13829">MPADRHTLQTAFRAEKDGLNEALMCRGEPNGTDTRFGNAQSGVILSSERHFVIALLFAKRAPTDPVPWRRADCVSASFFHLDQKMWFCIPSNGLTLCPDPQCSPPSSVLLPGFVTEVTGRPLVKW</sequence>
<dbReference type="AlphaFoldDB" id="A0A9Q1DU73"/>
<organism evidence="1 2">
    <name type="scientific">Conger conger</name>
    <name type="common">Conger eel</name>
    <name type="synonym">Muraena conger</name>
    <dbReference type="NCBI Taxonomy" id="82655"/>
    <lineage>
        <taxon>Eukaryota</taxon>
        <taxon>Metazoa</taxon>
        <taxon>Chordata</taxon>
        <taxon>Craniata</taxon>
        <taxon>Vertebrata</taxon>
        <taxon>Euteleostomi</taxon>
        <taxon>Actinopterygii</taxon>
        <taxon>Neopterygii</taxon>
        <taxon>Teleostei</taxon>
        <taxon>Anguilliformes</taxon>
        <taxon>Congridae</taxon>
        <taxon>Conger</taxon>
    </lineage>
</organism>
<reference evidence="1" key="1">
    <citation type="journal article" date="2023" name="Science">
        <title>Genome structures resolve the early diversification of teleost fishes.</title>
        <authorList>
            <person name="Parey E."/>
            <person name="Louis A."/>
            <person name="Montfort J."/>
            <person name="Bouchez O."/>
            <person name="Roques C."/>
            <person name="Iampietro C."/>
            <person name="Lluch J."/>
            <person name="Castinel A."/>
            <person name="Donnadieu C."/>
            <person name="Desvignes T."/>
            <person name="Floi Bucao C."/>
            <person name="Jouanno E."/>
            <person name="Wen M."/>
            <person name="Mejri S."/>
            <person name="Dirks R."/>
            <person name="Jansen H."/>
            <person name="Henkel C."/>
            <person name="Chen W.J."/>
            <person name="Zahm M."/>
            <person name="Cabau C."/>
            <person name="Klopp C."/>
            <person name="Thompson A.W."/>
            <person name="Robinson-Rechavi M."/>
            <person name="Braasch I."/>
            <person name="Lecointre G."/>
            <person name="Bobe J."/>
            <person name="Postlethwait J.H."/>
            <person name="Berthelot C."/>
            <person name="Roest Crollius H."/>
            <person name="Guiguen Y."/>
        </authorList>
    </citation>
    <scope>NUCLEOTIDE SEQUENCE</scope>
    <source>
        <strain evidence="1">Concon-B</strain>
    </source>
</reference>
<gene>
    <name evidence="1" type="ORF">COCON_G00043350</name>
</gene>
<dbReference type="Proteomes" id="UP001152803">
    <property type="component" value="Unassembled WGS sequence"/>
</dbReference>
<accession>A0A9Q1DU73</accession>